<feature type="chain" id="PRO_5010350684" description="O-Glycosyl hydrolase" evidence="1">
    <location>
        <begin position="41"/>
        <end position="496"/>
    </location>
</feature>
<evidence type="ECO:0000313" key="2">
    <source>
        <dbReference type="EMBL" id="SEE51529.1"/>
    </source>
</evidence>
<keyword evidence="1" id="KW-0732">Signal</keyword>
<dbReference type="EMBL" id="FNUC01000003">
    <property type="protein sequence ID" value="SEE51529.1"/>
    <property type="molecule type" value="Genomic_DNA"/>
</dbReference>
<proteinExistence type="predicted"/>
<evidence type="ECO:0000313" key="3">
    <source>
        <dbReference type="Proteomes" id="UP000181980"/>
    </source>
</evidence>
<evidence type="ECO:0008006" key="4">
    <source>
        <dbReference type="Google" id="ProtNLM"/>
    </source>
</evidence>
<dbReference type="InterPro" id="IPR017853">
    <property type="entry name" value="GH"/>
</dbReference>
<dbReference type="Gene3D" id="3.20.20.80">
    <property type="entry name" value="Glycosidases"/>
    <property type="match status" value="1"/>
</dbReference>
<sequence>MSNDAHHTQAVTPRLSRRSFVAGAGAAAAMALAMPRGAVAAPAVIGGDTYVVQWRKPRQTLLGLGYEIQSDSIGSGNNGLPDATTSVPHDLVERERNRFYREMLRGGGDRGFRYCRLAMGLYLRGLTPDQKNVIGRWPEQLAELRDMMVKGRVEGLQVEYWSPTPAWKSNDSYIRGTLKSGDQAFLSDFADALVQDVRYLQDNGLPVSWWGLQNEPSVSTFYSTCTYTGDLYYNAFRTAASRMRSTFPRIRIHANSQDGQHGPGVDRIRADRGSLALVDGWTWHRIGTNTDELLPGRGGFAADNEHRAVFNNEFEYLSWDLSRKPWYTVNTAQSVMNWMVFHDSPTWIWLHALKPTYNSEALGYSLGFWRPWDDDDDSHFPDLEKGHWTWNPMNWNGVAGFLRHLPWDSVRVEVDEPAIDGDHRVMAWQAPGGARSFVVTNRTATPYTFAIRVGANDGFTGSRYAHDVNAADLGRRTGDVLTVEVPAYSIEFWSEV</sequence>
<gene>
    <name evidence="2" type="ORF">SAMN04488561_1572</name>
</gene>
<feature type="signal peptide" evidence="1">
    <location>
        <begin position="1"/>
        <end position="40"/>
    </location>
</feature>
<protein>
    <recommendedName>
        <fullName evidence="4">O-Glycosyl hydrolase</fullName>
    </recommendedName>
</protein>
<dbReference type="STRING" id="561176.SAMN04488561_1572"/>
<accession>A0A1H5JGF5</accession>
<dbReference type="SUPFAM" id="SSF51445">
    <property type="entry name" value="(Trans)glycosidases"/>
    <property type="match status" value="1"/>
</dbReference>
<dbReference type="PROSITE" id="PS51318">
    <property type="entry name" value="TAT"/>
    <property type="match status" value="1"/>
</dbReference>
<name>A0A1H5JGF5_9ACTN</name>
<evidence type="ECO:0000256" key="1">
    <source>
        <dbReference type="SAM" id="SignalP"/>
    </source>
</evidence>
<dbReference type="AlphaFoldDB" id="A0A1H5JGF5"/>
<reference evidence="3" key="1">
    <citation type="submission" date="2016-10" db="EMBL/GenBank/DDBJ databases">
        <authorList>
            <person name="Varghese N."/>
            <person name="Submissions S."/>
        </authorList>
    </citation>
    <scope>NUCLEOTIDE SEQUENCE [LARGE SCALE GENOMIC DNA]</scope>
    <source>
        <strain evidence="3">DSM 45237</strain>
    </source>
</reference>
<dbReference type="InterPro" id="IPR006311">
    <property type="entry name" value="TAT_signal"/>
</dbReference>
<dbReference type="Proteomes" id="UP000181980">
    <property type="component" value="Unassembled WGS sequence"/>
</dbReference>
<keyword evidence="3" id="KW-1185">Reference proteome</keyword>
<organism evidence="2 3">
    <name type="scientific">Jiangella alba</name>
    <dbReference type="NCBI Taxonomy" id="561176"/>
    <lineage>
        <taxon>Bacteria</taxon>
        <taxon>Bacillati</taxon>
        <taxon>Actinomycetota</taxon>
        <taxon>Actinomycetes</taxon>
        <taxon>Jiangellales</taxon>
        <taxon>Jiangellaceae</taxon>
        <taxon>Jiangella</taxon>
    </lineage>
</organism>